<dbReference type="SMART" id="SM00507">
    <property type="entry name" value="HNHc"/>
    <property type="match status" value="1"/>
</dbReference>
<feature type="domain" description="HNH nuclease" evidence="2">
    <location>
        <begin position="157"/>
        <end position="207"/>
    </location>
</feature>
<accession>A0A0F9U5I1</accession>
<reference evidence="3" key="1">
    <citation type="journal article" date="2015" name="Nature">
        <title>Complex archaea that bridge the gap between prokaryotes and eukaryotes.</title>
        <authorList>
            <person name="Spang A."/>
            <person name="Saw J.H."/>
            <person name="Jorgensen S.L."/>
            <person name="Zaremba-Niedzwiedzka K."/>
            <person name="Martijn J."/>
            <person name="Lind A.E."/>
            <person name="van Eijk R."/>
            <person name="Schleper C."/>
            <person name="Guy L."/>
            <person name="Ettema T.J."/>
        </authorList>
    </citation>
    <scope>NUCLEOTIDE SEQUENCE</scope>
</reference>
<sequence>MGTKGKTWKVENRKSIKHDCVGVENGCTNGRHTPPHRYDRGHMPWNKGKSTDYMADKWEDPEWAEKQREALGGKPGQKKRGRKVGLHFPTGKPAWNRKEHIIRECLADGCINVVDTPPSLARVRYCSTSCQAKTTNKFKLRVDWPHTGDPYGNDWIPLRNSILERDGNKCVLACDKPGKRLEVHHLCYDATCRDESHVVTLCSKCHQGGHRRELWPIELARKEQR</sequence>
<dbReference type="AlphaFoldDB" id="A0A0F9U5I1"/>
<evidence type="ECO:0000313" key="3">
    <source>
        <dbReference type="EMBL" id="KKN86849.1"/>
    </source>
</evidence>
<gene>
    <name evidence="3" type="ORF">LCGC14_0264080</name>
</gene>
<name>A0A0F9U5I1_9ZZZZ</name>
<feature type="compositionally biased region" description="Basic residues" evidence="1">
    <location>
        <begin position="76"/>
        <end position="85"/>
    </location>
</feature>
<organism evidence="3">
    <name type="scientific">marine sediment metagenome</name>
    <dbReference type="NCBI Taxonomy" id="412755"/>
    <lineage>
        <taxon>unclassified sequences</taxon>
        <taxon>metagenomes</taxon>
        <taxon>ecological metagenomes</taxon>
    </lineage>
</organism>
<feature type="region of interest" description="Disordered" evidence="1">
    <location>
        <begin position="69"/>
        <end position="90"/>
    </location>
</feature>
<dbReference type="EMBL" id="LAZR01000143">
    <property type="protein sequence ID" value="KKN86849.1"/>
    <property type="molecule type" value="Genomic_DNA"/>
</dbReference>
<evidence type="ECO:0000256" key="1">
    <source>
        <dbReference type="SAM" id="MobiDB-lite"/>
    </source>
</evidence>
<evidence type="ECO:0000259" key="2">
    <source>
        <dbReference type="SMART" id="SM00507"/>
    </source>
</evidence>
<comment type="caution">
    <text evidence="3">The sequence shown here is derived from an EMBL/GenBank/DDBJ whole genome shotgun (WGS) entry which is preliminary data.</text>
</comment>
<proteinExistence type="predicted"/>
<dbReference type="InterPro" id="IPR003615">
    <property type="entry name" value="HNH_nuc"/>
</dbReference>
<protein>
    <recommendedName>
        <fullName evidence="2">HNH nuclease domain-containing protein</fullName>
    </recommendedName>
</protein>